<evidence type="ECO:0000259" key="16">
    <source>
        <dbReference type="Pfam" id="PF00391"/>
    </source>
</evidence>
<keyword evidence="6" id="KW-0808">Transferase</keyword>
<feature type="binding site" evidence="14">
    <location>
        <position position="783"/>
    </location>
    <ligand>
        <name>substrate</name>
    </ligand>
</feature>
<dbReference type="InterPro" id="IPR023151">
    <property type="entry name" value="PEP_util_CS"/>
</dbReference>
<dbReference type="SUPFAM" id="SSF51621">
    <property type="entry name" value="Phosphoenolpyruvate/pyruvate domain"/>
    <property type="match status" value="1"/>
</dbReference>
<dbReference type="NCBIfam" id="TIGR01828">
    <property type="entry name" value="pyru_phos_dikin"/>
    <property type="match status" value="1"/>
</dbReference>
<feature type="domain" description="Pyruvate phosphate dikinase AMP/ATP-binding" evidence="17">
    <location>
        <begin position="66"/>
        <end position="304"/>
    </location>
</feature>
<keyword evidence="8" id="KW-0547">Nucleotide-binding</keyword>
<dbReference type="Pfam" id="PF01326">
    <property type="entry name" value="PPDK_N"/>
    <property type="match status" value="2"/>
</dbReference>
<evidence type="ECO:0000256" key="4">
    <source>
        <dbReference type="ARBA" id="ARBA00011994"/>
    </source>
</evidence>
<gene>
    <name evidence="19" type="ORF">FBZ90_11220</name>
</gene>
<dbReference type="PANTHER" id="PTHR22931:SF9">
    <property type="entry name" value="PYRUVATE, PHOSPHATE DIKINASE 1, CHLOROPLASTIC"/>
    <property type="match status" value="1"/>
</dbReference>
<dbReference type="PROSITE" id="PS00370">
    <property type="entry name" value="PEP_ENZYMES_PHOS_SITE"/>
    <property type="match status" value="1"/>
</dbReference>
<dbReference type="NCBIfam" id="NF004531">
    <property type="entry name" value="PRK05878.1"/>
    <property type="match status" value="1"/>
</dbReference>
<reference evidence="19 20" key="1">
    <citation type="submission" date="2019-06" db="EMBL/GenBank/DDBJ databases">
        <title>Genomic Encyclopedia of Type Strains, Phase IV (KMG-V): Genome sequencing to study the core and pangenomes of soil and plant-associated prokaryotes.</title>
        <authorList>
            <person name="Whitman W."/>
        </authorList>
    </citation>
    <scope>NUCLEOTIDE SEQUENCE [LARGE SCALE GENOMIC DNA]</scope>
    <source>
        <strain evidence="19 20">BR 11622</strain>
    </source>
</reference>
<dbReference type="Pfam" id="PF02896">
    <property type="entry name" value="PEP-utilizers_C"/>
    <property type="match status" value="1"/>
</dbReference>
<dbReference type="GO" id="GO:0046872">
    <property type="term" value="F:metal ion binding"/>
    <property type="evidence" value="ECO:0007669"/>
    <property type="project" value="UniProtKB-UniRule"/>
</dbReference>
<feature type="domain" description="PEP-utilising enzyme mobile" evidence="16">
    <location>
        <begin position="439"/>
        <end position="519"/>
    </location>
</feature>
<evidence type="ECO:0000256" key="6">
    <source>
        <dbReference type="ARBA" id="ARBA00022679"/>
    </source>
</evidence>
<dbReference type="GO" id="GO:0005524">
    <property type="term" value="F:ATP binding"/>
    <property type="evidence" value="ECO:0007669"/>
    <property type="project" value="UniProtKB-UniRule"/>
</dbReference>
<dbReference type="Gene3D" id="1.20.80.30">
    <property type="match status" value="1"/>
</dbReference>
<evidence type="ECO:0000256" key="13">
    <source>
        <dbReference type="PIRSR" id="PIRSR000853-1"/>
    </source>
</evidence>
<feature type="binding site" evidence="14">
    <location>
        <position position="781"/>
    </location>
    <ligand>
        <name>substrate</name>
    </ligand>
</feature>
<sequence length="895" mass="97546">MSSVSKWVYSFGDGKAEGRAEMKNLLGGKGANLAEMSNLGLPVPPGFTITTEVCTWFYDNGRQYPAELKDQVAAGLTAVEGIIGATFGDADNPLLVSVRSGARASMPGMMDTVLNLGLNDITVRGLAKRSGDERFAYDSYRRFIQMYGNVVLDVDHHHFEEILDSHKRDRGLSYDTDLEASDWQAVIEGYKDVVQEALGRPFPQDVQEQLWGAIGAVFGSWMNQRAITYRKLHEIPASWGTAVNVQAMVFGNMGNDCATGVAFTRNPSTGENAFYGEYLINAQGEDVVAGIRTPQHLTIAGRQANGSDLPAMEESMPEVFQQLDAVRLKLERHYRDMQDIEFTVQQKKLYMLQTRNGKRTTAAALKIAVDMAQEGLIDEAEAVRRIEPKSLDQLLHPTLDPKAERKIIAKGLPASPGAACGKVVFSADEAERLSQMGDAVILCRVETSPEDIHGMHAAAGILTTRGGMTSHAAVVARGMGRSCVSGAGELRIDYKTGVMTVRGEKIAAGDIITIDGSTGEVMLGHVPTIQPELSGDFATLMGWADRFRRMKVRTNAETPLDARTAVKFGAEGIGLCRTEHMFFDTERIIAVREMIVAETEAGRRAALAKIAPMQRQDFVELFRIMAGLPVTIRLLDPPLHEFLPNSEEEMDEVAKAAGTDIQRVRHRALQLHEANPMLGHRGCRLGISYPEIYEMQARAIFEAAVEVGKAGQTVIPEIMIPLVGTKKELDILKAVIDRVAGEVKQSSGVQIDYLVGTMIELPRAALRAAEIAQSAEFFSFGTNDLTQTTFGISRDDAASFLPDYQRAGIFEHDPFVTLDTEGVGELVSIAAERGRKTRPDIKLGICGEHGGDPASVYFCEKVGLSYVSCSPYRVPIARLAAAQAALMGDRPASEA</sequence>
<dbReference type="InterPro" id="IPR015813">
    <property type="entry name" value="Pyrv/PenolPyrv_kinase-like_dom"/>
</dbReference>
<evidence type="ECO:0000256" key="1">
    <source>
        <dbReference type="ARBA" id="ARBA00001946"/>
    </source>
</evidence>
<organism evidence="19 20">
    <name type="scientific">Nitrospirillum amazonense</name>
    <dbReference type="NCBI Taxonomy" id="28077"/>
    <lineage>
        <taxon>Bacteria</taxon>
        <taxon>Pseudomonadati</taxon>
        <taxon>Pseudomonadota</taxon>
        <taxon>Alphaproteobacteria</taxon>
        <taxon>Rhodospirillales</taxon>
        <taxon>Azospirillaceae</taxon>
        <taxon>Nitrospirillum</taxon>
    </lineage>
</organism>
<proteinExistence type="inferred from homology"/>
<feature type="domain" description="PEP-utilising enzyme C-terminal" evidence="18">
    <location>
        <begin position="534"/>
        <end position="884"/>
    </location>
</feature>
<dbReference type="SUPFAM" id="SSF56059">
    <property type="entry name" value="Glutathione synthetase ATP-binding domain-like"/>
    <property type="match status" value="1"/>
</dbReference>
<dbReference type="PANTHER" id="PTHR22931">
    <property type="entry name" value="PHOSPHOENOLPYRUVATE DIKINASE-RELATED"/>
    <property type="match status" value="1"/>
</dbReference>
<evidence type="ECO:0000256" key="5">
    <source>
        <dbReference type="ARBA" id="ARBA00020138"/>
    </source>
</evidence>
<comment type="catalytic activity">
    <reaction evidence="12">
        <text>pyruvate + phosphate + ATP = phosphoenolpyruvate + AMP + diphosphate + H(+)</text>
        <dbReference type="Rhea" id="RHEA:10756"/>
        <dbReference type="ChEBI" id="CHEBI:15361"/>
        <dbReference type="ChEBI" id="CHEBI:15378"/>
        <dbReference type="ChEBI" id="CHEBI:30616"/>
        <dbReference type="ChEBI" id="CHEBI:33019"/>
        <dbReference type="ChEBI" id="CHEBI:43474"/>
        <dbReference type="ChEBI" id="CHEBI:58702"/>
        <dbReference type="ChEBI" id="CHEBI:456215"/>
        <dbReference type="EC" id="2.7.9.1"/>
    </reaction>
</comment>
<name>A0A560GX06_9PROT</name>
<dbReference type="Gene3D" id="3.30.1490.20">
    <property type="entry name" value="ATP-grasp fold, A domain"/>
    <property type="match status" value="1"/>
</dbReference>
<comment type="cofactor">
    <cofactor evidence="1 12 15">
        <name>Mg(2+)</name>
        <dbReference type="ChEBI" id="CHEBI:18420"/>
    </cofactor>
</comment>
<keyword evidence="9 19" id="KW-0418">Kinase</keyword>
<feature type="binding site" evidence="14">
    <location>
        <position position="633"/>
    </location>
    <ligand>
        <name>substrate</name>
    </ligand>
</feature>
<evidence type="ECO:0000259" key="18">
    <source>
        <dbReference type="Pfam" id="PF02896"/>
    </source>
</evidence>
<evidence type="ECO:0000313" key="20">
    <source>
        <dbReference type="Proteomes" id="UP000315751"/>
    </source>
</evidence>
<feature type="binding site" evidence="15">
    <location>
        <position position="784"/>
    </location>
    <ligand>
        <name>Mg(2+)</name>
        <dbReference type="ChEBI" id="CHEBI:18420"/>
    </ligand>
</feature>
<evidence type="ECO:0000256" key="2">
    <source>
        <dbReference type="ARBA" id="ARBA00003144"/>
    </source>
</evidence>
<evidence type="ECO:0000256" key="11">
    <source>
        <dbReference type="ARBA" id="ARBA00022842"/>
    </source>
</evidence>
<evidence type="ECO:0000256" key="3">
    <source>
        <dbReference type="ARBA" id="ARBA00007837"/>
    </source>
</evidence>
<dbReference type="Gene3D" id="3.30.470.20">
    <property type="entry name" value="ATP-grasp fold, B domain"/>
    <property type="match status" value="1"/>
</dbReference>
<dbReference type="GO" id="GO:0050242">
    <property type="term" value="F:pyruvate, phosphate dikinase activity"/>
    <property type="evidence" value="ECO:0007669"/>
    <property type="project" value="UniProtKB-UniRule"/>
</dbReference>
<evidence type="ECO:0000259" key="17">
    <source>
        <dbReference type="Pfam" id="PF01326"/>
    </source>
</evidence>
<dbReference type="Proteomes" id="UP000315751">
    <property type="component" value="Unassembled WGS sequence"/>
</dbReference>
<dbReference type="OrthoDB" id="9765468at2"/>
<dbReference type="AlphaFoldDB" id="A0A560GX06"/>
<evidence type="ECO:0000256" key="14">
    <source>
        <dbReference type="PIRSR" id="PIRSR000853-2"/>
    </source>
</evidence>
<dbReference type="GO" id="GO:0016301">
    <property type="term" value="F:kinase activity"/>
    <property type="evidence" value="ECO:0007669"/>
    <property type="project" value="UniProtKB-UniRule"/>
</dbReference>
<comment type="caution">
    <text evidence="19">The sequence shown here is derived from an EMBL/GenBank/DDBJ whole genome shotgun (WGS) entry which is preliminary data.</text>
</comment>
<feature type="binding site" evidence="15">
    <location>
        <position position="760"/>
    </location>
    <ligand>
        <name>Mg(2+)</name>
        <dbReference type="ChEBI" id="CHEBI:18420"/>
    </ligand>
</feature>
<dbReference type="EMBL" id="VITR01000012">
    <property type="protein sequence ID" value="TWB38532.1"/>
    <property type="molecule type" value="Genomic_DNA"/>
</dbReference>
<dbReference type="SUPFAM" id="SSF52009">
    <property type="entry name" value="Phosphohistidine domain"/>
    <property type="match status" value="1"/>
</dbReference>
<comment type="similarity">
    <text evidence="3 12">Belongs to the PEP-utilizing enzyme family.</text>
</comment>
<evidence type="ECO:0000256" key="8">
    <source>
        <dbReference type="ARBA" id="ARBA00022741"/>
    </source>
</evidence>
<feature type="binding site" evidence="14">
    <location>
        <position position="577"/>
    </location>
    <ligand>
        <name>substrate</name>
    </ligand>
</feature>
<feature type="binding site" evidence="14">
    <location>
        <position position="782"/>
    </location>
    <ligand>
        <name>substrate</name>
    </ligand>
</feature>
<keyword evidence="19" id="KW-0670">Pyruvate</keyword>
<dbReference type="PIRSF" id="PIRSF000853">
    <property type="entry name" value="PPDK"/>
    <property type="match status" value="1"/>
</dbReference>
<dbReference type="Pfam" id="PF00391">
    <property type="entry name" value="PEP-utilizers"/>
    <property type="match status" value="1"/>
</dbReference>
<dbReference type="InterPro" id="IPR040442">
    <property type="entry name" value="Pyrv_kinase-like_dom_sf"/>
</dbReference>
<feature type="binding site" evidence="14">
    <location>
        <position position="784"/>
    </location>
    <ligand>
        <name>substrate</name>
    </ligand>
</feature>
<evidence type="ECO:0000256" key="10">
    <source>
        <dbReference type="ARBA" id="ARBA00022840"/>
    </source>
</evidence>
<feature type="active site" description="Proton donor" evidence="13">
    <location>
        <position position="846"/>
    </location>
</feature>
<dbReference type="RefSeq" id="WP_145734630.1">
    <property type="nucleotide sequence ID" value="NZ_VITR01000012.1"/>
</dbReference>
<keyword evidence="20" id="KW-1185">Reference proteome</keyword>
<evidence type="ECO:0000256" key="9">
    <source>
        <dbReference type="ARBA" id="ARBA00022777"/>
    </source>
</evidence>
<comment type="function">
    <text evidence="2">Catalyzes the reversible phosphorylation of pyruvate and phosphate.</text>
</comment>
<dbReference type="InterPro" id="IPR036637">
    <property type="entry name" value="Phosphohistidine_dom_sf"/>
</dbReference>
<keyword evidence="7 15" id="KW-0479">Metal-binding</keyword>
<evidence type="ECO:0000313" key="19">
    <source>
        <dbReference type="EMBL" id="TWB38532.1"/>
    </source>
</evidence>
<evidence type="ECO:0000256" key="7">
    <source>
        <dbReference type="ARBA" id="ARBA00022723"/>
    </source>
</evidence>
<dbReference type="InterPro" id="IPR013815">
    <property type="entry name" value="ATP_grasp_subdomain_1"/>
</dbReference>
<dbReference type="InterPro" id="IPR008279">
    <property type="entry name" value="PEP-util_enz_mobile_dom"/>
</dbReference>
<accession>A0A560GX06</accession>
<keyword evidence="10" id="KW-0067">ATP-binding</keyword>
<dbReference type="EC" id="2.7.9.1" evidence="4 12"/>
<dbReference type="Gene3D" id="3.20.20.60">
    <property type="entry name" value="Phosphoenolpyruvate-binding domains"/>
    <property type="match status" value="1"/>
</dbReference>
<evidence type="ECO:0000256" key="15">
    <source>
        <dbReference type="PIRSR" id="PIRSR000853-3"/>
    </source>
</evidence>
<dbReference type="InterPro" id="IPR010121">
    <property type="entry name" value="Pyruvate_phosphate_dikinase"/>
</dbReference>
<feature type="active site" description="Tele-phosphohistidine intermediate" evidence="13">
    <location>
        <position position="471"/>
    </location>
</feature>
<dbReference type="PROSITE" id="PS00742">
    <property type="entry name" value="PEP_ENZYMES_2"/>
    <property type="match status" value="1"/>
</dbReference>
<protein>
    <recommendedName>
        <fullName evidence="5 12">Pyruvate, phosphate dikinase</fullName>
        <ecNumber evidence="4 12">2.7.9.1</ecNumber>
    </recommendedName>
</protein>
<dbReference type="InterPro" id="IPR018274">
    <property type="entry name" value="PEP_util_AS"/>
</dbReference>
<feature type="domain" description="Pyruvate phosphate dikinase AMP/ATP-binding" evidence="17">
    <location>
        <begin position="320"/>
        <end position="374"/>
    </location>
</feature>
<dbReference type="Gene3D" id="1.10.189.10">
    <property type="entry name" value="Pyruvate Phosphate Dikinase, domain 2"/>
    <property type="match status" value="1"/>
</dbReference>
<feature type="binding site" evidence="14">
    <location>
        <position position="760"/>
    </location>
    <ligand>
        <name>substrate</name>
    </ligand>
</feature>
<keyword evidence="11 15" id="KW-0460">Magnesium</keyword>
<dbReference type="Gene3D" id="3.50.30.10">
    <property type="entry name" value="Phosphohistidine domain"/>
    <property type="match status" value="1"/>
</dbReference>
<dbReference type="InterPro" id="IPR000121">
    <property type="entry name" value="PEP_util_C"/>
</dbReference>
<dbReference type="InterPro" id="IPR002192">
    <property type="entry name" value="PPDK_AMP/ATP-bd"/>
</dbReference>
<evidence type="ECO:0000256" key="12">
    <source>
        <dbReference type="PIRNR" id="PIRNR000853"/>
    </source>
</evidence>